<feature type="repeat" description="WD" evidence="3">
    <location>
        <begin position="664"/>
        <end position="704"/>
    </location>
</feature>
<dbReference type="InterPro" id="IPR015943">
    <property type="entry name" value="WD40/YVTN_repeat-like_dom_sf"/>
</dbReference>
<gene>
    <name evidence="5" type="ORF">PENSTE_c005G00738</name>
</gene>
<feature type="domain" description="NACHT" evidence="4">
    <location>
        <begin position="74"/>
        <end position="229"/>
    </location>
</feature>
<comment type="caution">
    <text evidence="5">The sequence shown here is derived from an EMBL/GenBank/DDBJ whole genome shotgun (WGS) entry which is preliminary data.</text>
</comment>
<dbReference type="CDD" id="cd00200">
    <property type="entry name" value="WD40"/>
    <property type="match status" value="2"/>
</dbReference>
<keyword evidence="6" id="KW-1185">Reference proteome</keyword>
<evidence type="ECO:0000313" key="6">
    <source>
        <dbReference type="Proteomes" id="UP000191285"/>
    </source>
</evidence>
<feature type="repeat" description="WD" evidence="3">
    <location>
        <begin position="711"/>
        <end position="743"/>
    </location>
</feature>
<dbReference type="OrthoDB" id="674604at2759"/>
<feature type="repeat" description="WD" evidence="3">
    <location>
        <begin position="1104"/>
        <end position="1145"/>
    </location>
</feature>
<dbReference type="SUPFAM" id="SSF52540">
    <property type="entry name" value="P-loop containing nucleoside triphosphate hydrolases"/>
    <property type="match status" value="1"/>
</dbReference>
<keyword evidence="2" id="KW-0677">Repeat</keyword>
<dbReference type="Pfam" id="PF00400">
    <property type="entry name" value="WD40"/>
    <property type="match status" value="10"/>
</dbReference>
<dbReference type="PROSITE" id="PS50837">
    <property type="entry name" value="NACHT"/>
    <property type="match status" value="1"/>
</dbReference>
<accession>A0A1V6TJH5</accession>
<dbReference type="InterPro" id="IPR011047">
    <property type="entry name" value="Quinoprotein_ADH-like_sf"/>
</dbReference>
<dbReference type="PANTHER" id="PTHR19848">
    <property type="entry name" value="WD40 REPEAT PROTEIN"/>
    <property type="match status" value="1"/>
</dbReference>
<dbReference type="Proteomes" id="UP000191285">
    <property type="component" value="Unassembled WGS sequence"/>
</dbReference>
<proteinExistence type="predicted"/>
<evidence type="ECO:0000256" key="2">
    <source>
        <dbReference type="ARBA" id="ARBA00022737"/>
    </source>
</evidence>
<name>A0A1V6TJH5_9EURO</name>
<evidence type="ECO:0000313" key="5">
    <source>
        <dbReference type="EMBL" id="OQE26467.1"/>
    </source>
</evidence>
<feature type="repeat" description="WD" evidence="3">
    <location>
        <begin position="852"/>
        <end position="875"/>
    </location>
</feature>
<dbReference type="PROSITE" id="PS50082">
    <property type="entry name" value="WD_REPEATS_2"/>
    <property type="match status" value="10"/>
</dbReference>
<dbReference type="PROSITE" id="PS00678">
    <property type="entry name" value="WD_REPEATS_1"/>
    <property type="match status" value="2"/>
</dbReference>
<dbReference type="PRINTS" id="PR00320">
    <property type="entry name" value="GPROTEINBRPT"/>
</dbReference>
<dbReference type="InterPro" id="IPR027417">
    <property type="entry name" value="P-loop_NTPase"/>
</dbReference>
<feature type="repeat" description="WD" evidence="3">
    <location>
        <begin position="968"/>
        <end position="1008"/>
    </location>
</feature>
<evidence type="ECO:0000259" key="4">
    <source>
        <dbReference type="PROSITE" id="PS50837"/>
    </source>
</evidence>
<organism evidence="5 6">
    <name type="scientific">Penicillium steckii</name>
    <dbReference type="NCBI Taxonomy" id="303698"/>
    <lineage>
        <taxon>Eukaryota</taxon>
        <taxon>Fungi</taxon>
        <taxon>Dikarya</taxon>
        <taxon>Ascomycota</taxon>
        <taxon>Pezizomycotina</taxon>
        <taxon>Eurotiomycetes</taxon>
        <taxon>Eurotiomycetidae</taxon>
        <taxon>Eurotiales</taxon>
        <taxon>Aspergillaceae</taxon>
        <taxon>Penicillium</taxon>
    </lineage>
</organism>
<dbReference type="InterPro" id="IPR001680">
    <property type="entry name" value="WD40_rpt"/>
</dbReference>
<sequence length="1280" mass="142122">MSLASSFGPSNSGIQIGVNNGSINFNLDQELPTAEGAAFDSYDHQHEERCLPGTRIEVLSQIQEWAASQDHGKCIFWLNGMAGTGKSTISRTVAEIFSQANSLGASFFFKRSEADRASAKGLFPTIAKQLTVNIPRLRPYIEQAVLDNLGIKEKMLQEQFSKLLLQPLRNFGQSNPSTLTSLPWHTVIMVIDALDECTGDNDIRLILHLLPKLQKVDNLQIRVFLTSRPELPIRLGFSELAVQDHRDLILHEIPESVIKHDISIFLRQRLSQIRTESLLPDNWPGDENVEKLVTLSIPLFIFAATICRIFADPNWDPMDSLDEILAHQHDQSNMDRTYLPILDQPLNGQTDKQRKKLVEEFQHIIGPIVMLESPLSVGSISRLLELPERAIQLRLTPFHSVLKVPTERNVPICLFHMSFRDYLVDPATSSKTPLTIDVKATHYRLTIQCLSICQQNLRKNICELPSYGIQRKSIDRSSIDHYISPELHYSCRHWISHLAQGSNMEEIFDQVFAFLKEHFLHWLEAMTLLGLVSKTIEMLCLLQKTIRGNQYPGMFEFLYDAKRFLLKNLQIVDDAPLQLYCSALVFVPQKTMFRTQFQSDIPDFAFRLPKVKETWNSEIQILEGHKDKVNSVVFSPNGVLLAFGSHDGTIRMWDTTTGVLQQTIEAHFDLVYSVAFSPDGTLLASSSNETVRLWEIVTGAQIQIFEKCSHTLAFSPDGVQLACGSSYGGVELWDLGKREAEHILQGHAHGLGEYDLTEVNSVAFSPDGRLLACGSADGTIHFYNIRTDTLQQVHNSQESPTTSVAFSPDGKLLVSGGKTIRLWDTATGALMQKIQRDSLSQMPVNQFGSFYSVAFSANSALLASGSQKGDVQIWDTAGVLQQTFLGHSEPVYSVIFSPNGRFLASGSADRTIRLWDTATVVPQQSLEDYSSPIDLVIFSSDGRLLASVSRDYSLRLWNAGTGTILHLLEGHLDPIRSVAFSPNGEILVSSGSETIYFWDTTAGTLQKAIDFSSGPTSQKGEINSLVFSPDGGMLAFHLCGSIFLWYTRTNKLLLLLVVGHTFKIGQGQVDAMESSLDNVPLASSSDNETIKVWSTQIGPLQDIYQGYSDWVNSLTFSPNGAMLASSSNLKTIKLWNMQTGIIQRTFMCHSHWVCSLAFSPNGVMLAAGSRDKTIELWNMVNGAHQTLKVTGAVTELKFDQDGSHIVTNLGTLALQAPCGSHPLRSNMSPKVFIEKNWIMIDGKKALWLPPEYRPTCSAVSGDILALGHASGLVSFLGIGA</sequence>
<dbReference type="Gene3D" id="2.130.10.10">
    <property type="entry name" value="YVTN repeat-like/Quinoprotein amine dehydrogenase"/>
    <property type="match status" value="3"/>
</dbReference>
<evidence type="ECO:0000256" key="3">
    <source>
        <dbReference type="PROSITE-ProRule" id="PRU00221"/>
    </source>
</evidence>
<feature type="repeat" description="WD" evidence="3">
    <location>
        <begin position="622"/>
        <end position="663"/>
    </location>
</feature>
<dbReference type="SMART" id="SM00320">
    <property type="entry name" value="WD40"/>
    <property type="match status" value="13"/>
</dbReference>
<dbReference type="InterPro" id="IPR020472">
    <property type="entry name" value="WD40_PAC1"/>
</dbReference>
<dbReference type="InterPro" id="IPR007111">
    <property type="entry name" value="NACHT_NTPase"/>
</dbReference>
<protein>
    <recommendedName>
        <fullName evidence="4">NACHT domain-containing protein</fullName>
    </recommendedName>
</protein>
<feature type="repeat" description="WD" evidence="3">
    <location>
        <begin position="884"/>
        <end position="916"/>
    </location>
</feature>
<dbReference type="STRING" id="303698.A0A1V6TJH5"/>
<dbReference type="SUPFAM" id="SSF101908">
    <property type="entry name" value="Putative isomerase YbhE"/>
    <property type="match status" value="1"/>
</dbReference>
<dbReference type="EMBL" id="MLKD01000005">
    <property type="protein sequence ID" value="OQE26467.1"/>
    <property type="molecule type" value="Genomic_DNA"/>
</dbReference>
<reference evidence="6" key="1">
    <citation type="journal article" date="2017" name="Nat. Microbiol.">
        <title>Global analysis of biosynthetic gene clusters reveals vast potential of secondary metabolite production in Penicillium species.</title>
        <authorList>
            <person name="Nielsen J.C."/>
            <person name="Grijseels S."/>
            <person name="Prigent S."/>
            <person name="Ji B."/>
            <person name="Dainat J."/>
            <person name="Nielsen K.F."/>
            <person name="Frisvad J.C."/>
            <person name="Workman M."/>
            <person name="Nielsen J."/>
        </authorList>
    </citation>
    <scope>NUCLEOTIDE SEQUENCE [LARGE SCALE GENOMIC DNA]</scope>
    <source>
        <strain evidence="6">IBT 24891</strain>
    </source>
</reference>
<dbReference type="InterPro" id="IPR056884">
    <property type="entry name" value="NPHP3-like_N"/>
</dbReference>
<feature type="repeat" description="WD" evidence="3">
    <location>
        <begin position="926"/>
        <end position="967"/>
    </location>
</feature>
<evidence type="ECO:0000256" key="1">
    <source>
        <dbReference type="ARBA" id="ARBA00022574"/>
    </source>
</evidence>
<keyword evidence="1 3" id="KW-0853">WD repeat</keyword>
<dbReference type="PANTHER" id="PTHR19848:SF8">
    <property type="entry name" value="F-BOX AND WD REPEAT DOMAIN CONTAINING 7"/>
    <property type="match status" value="1"/>
</dbReference>
<dbReference type="SUPFAM" id="SSF50998">
    <property type="entry name" value="Quinoprotein alcohol dehydrogenase-like"/>
    <property type="match status" value="1"/>
</dbReference>
<dbReference type="AlphaFoldDB" id="A0A1V6TJH5"/>
<dbReference type="PROSITE" id="PS50294">
    <property type="entry name" value="WD_REPEATS_REGION"/>
    <property type="match status" value="7"/>
</dbReference>
<feature type="repeat" description="WD" evidence="3">
    <location>
        <begin position="759"/>
        <end position="793"/>
    </location>
</feature>
<feature type="repeat" description="WD" evidence="3">
    <location>
        <begin position="1146"/>
        <end position="1187"/>
    </location>
</feature>
<dbReference type="Gene3D" id="3.40.50.300">
    <property type="entry name" value="P-loop containing nucleotide triphosphate hydrolases"/>
    <property type="match status" value="1"/>
</dbReference>
<dbReference type="Pfam" id="PF24883">
    <property type="entry name" value="NPHP3_N"/>
    <property type="match status" value="1"/>
</dbReference>
<dbReference type="InterPro" id="IPR019775">
    <property type="entry name" value="WD40_repeat_CS"/>
</dbReference>